<organism evidence="1 2">
    <name type="scientific">Thalassiosira oceanica</name>
    <name type="common">Marine diatom</name>
    <dbReference type="NCBI Taxonomy" id="159749"/>
    <lineage>
        <taxon>Eukaryota</taxon>
        <taxon>Sar</taxon>
        <taxon>Stramenopiles</taxon>
        <taxon>Ochrophyta</taxon>
        <taxon>Bacillariophyta</taxon>
        <taxon>Coscinodiscophyceae</taxon>
        <taxon>Thalassiosirophycidae</taxon>
        <taxon>Thalassiosirales</taxon>
        <taxon>Thalassiosiraceae</taxon>
        <taxon>Thalassiosira</taxon>
    </lineage>
</organism>
<comment type="caution">
    <text evidence="1">The sequence shown here is derived from an EMBL/GenBank/DDBJ whole genome shotgun (WGS) entry which is preliminary data.</text>
</comment>
<dbReference type="Proteomes" id="UP000266841">
    <property type="component" value="Unassembled WGS sequence"/>
</dbReference>
<keyword evidence="2" id="KW-1185">Reference proteome</keyword>
<reference evidence="1 2" key="1">
    <citation type="journal article" date="2012" name="Genome Biol.">
        <title>Genome and low-iron response of an oceanic diatom adapted to chronic iron limitation.</title>
        <authorList>
            <person name="Lommer M."/>
            <person name="Specht M."/>
            <person name="Roy A.S."/>
            <person name="Kraemer L."/>
            <person name="Andreson R."/>
            <person name="Gutowska M.A."/>
            <person name="Wolf J."/>
            <person name="Bergner S.V."/>
            <person name="Schilhabel M.B."/>
            <person name="Klostermeier U.C."/>
            <person name="Beiko R.G."/>
            <person name="Rosenstiel P."/>
            <person name="Hippler M."/>
            <person name="Laroche J."/>
        </authorList>
    </citation>
    <scope>NUCLEOTIDE SEQUENCE [LARGE SCALE GENOMIC DNA]</scope>
    <source>
        <strain evidence="1 2">CCMP1005</strain>
    </source>
</reference>
<name>K0REP7_THAOC</name>
<protein>
    <submittedName>
        <fullName evidence="1">Uncharacterized protein</fullName>
    </submittedName>
</protein>
<evidence type="ECO:0000313" key="2">
    <source>
        <dbReference type="Proteomes" id="UP000266841"/>
    </source>
</evidence>
<gene>
    <name evidence="1" type="ORF">THAOC_28583</name>
</gene>
<evidence type="ECO:0000313" key="1">
    <source>
        <dbReference type="EMBL" id="EJK52178.1"/>
    </source>
</evidence>
<proteinExistence type="predicted"/>
<dbReference type="AlphaFoldDB" id="K0REP7"/>
<accession>K0REP7</accession>
<sequence>MYEYSSNLKARNFRWGLMGAFMLEQIFKLREEALIREQGAVTMGAEGDALFVADGEVHQGRSDRAMFRSPQVIHDVKLVFQFASPRMVDIRANA</sequence>
<dbReference type="EMBL" id="AGNL01040303">
    <property type="protein sequence ID" value="EJK52178.1"/>
    <property type="molecule type" value="Genomic_DNA"/>
</dbReference>